<organism evidence="3 4">
    <name type="scientific">Bosea lathyri</name>
    <dbReference type="NCBI Taxonomy" id="1036778"/>
    <lineage>
        <taxon>Bacteria</taxon>
        <taxon>Pseudomonadati</taxon>
        <taxon>Pseudomonadota</taxon>
        <taxon>Alphaproteobacteria</taxon>
        <taxon>Hyphomicrobiales</taxon>
        <taxon>Boseaceae</taxon>
        <taxon>Bosea</taxon>
    </lineage>
</organism>
<dbReference type="OrthoDB" id="10011546at2"/>
<keyword evidence="2" id="KW-0812">Transmembrane</keyword>
<dbReference type="Proteomes" id="UP000236743">
    <property type="component" value="Unassembled WGS sequence"/>
</dbReference>
<dbReference type="EMBL" id="FNUY01000003">
    <property type="protein sequence ID" value="SEG09240.1"/>
    <property type="molecule type" value="Genomic_DNA"/>
</dbReference>
<feature type="region of interest" description="Disordered" evidence="1">
    <location>
        <begin position="1"/>
        <end position="20"/>
    </location>
</feature>
<dbReference type="RefSeq" id="WP_103872037.1">
    <property type="nucleotide sequence ID" value="NZ_FNUY01000003.1"/>
</dbReference>
<gene>
    <name evidence="3" type="ORF">SAMN04488115_103180</name>
</gene>
<sequence>MVNTLEQAMTGEQFPSDRTEREALLRRLAHEAESRAGAVAVAEQEDGEDWPVLSCLFGGLAAALLMNTFVSLF</sequence>
<name>A0A1H5XCT5_9HYPH</name>
<accession>A0A1H5XCT5</accession>
<evidence type="ECO:0000256" key="2">
    <source>
        <dbReference type="SAM" id="Phobius"/>
    </source>
</evidence>
<protein>
    <submittedName>
        <fullName evidence="3">Uncharacterized protein</fullName>
    </submittedName>
</protein>
<evidence type="ECO:0000313" key="3">
    <source>
        <dbReference type="EMBL" id="SEG09240.1"/>
    </source>
</evidence>
<reference evidence="3 4" key="1">
    <citation type="submission" date="2016-10" db="EMBL/GenBank/DDBJ databases">
        <authorList>
            <person name="de Groot N.N."/>
        </authorList>
    </citation>
    <scope>NUCLEOTIDE SEQUENCE [LARGE SCALE GENOMIC DNA]</scope>
    <source>
        <strain evidence="3 4">DSM 26656</strain>
    </source>
</reference>
<keyword evidence="2" id="KW-1133">Transmembrane helix</keyword>
<keyword evidence="2" id="KW-0472">Membrane</keyword>
<proteinExistence type="predicted"/>
<dbReference type="AlphaFoldDB" id="A0A1H5XCT5"/>
<evidence type="ECO:0000256" key="1">
    <source>
        <dbReference type="SAM" id="MobiDB-lite"/>
    </source>
</evidence>
<evidence type="ECO:0000313" key="4">
    <source>
        <dbReference type="Proteomes" id="UP000236743"/>
    </source>
</evidence>
<keyword evidence="4" id="KW-1185">Reference proteome</keyword>
<feature type="transmembrane region" description="Helical" evidence="2">
    <location>
        <begin position="50"/>
        <end position="70"/>
    </location>
</feature>